<proteinExistence type="predicted"/>
<dbReference type="RefSeq" id="WP_090289070.1">
    <property type="nucleotide sequence ID" value="NZ_FNCK01000001.1"/>
</dbReference>
<name>A0A1G7PX22_9LACT</name>
<sequence>MPKNRSLKNQSGCWKWFIAIFILLMIIILVPIYLLQLDTNTPENRIQNSRTEIVSSQEEVQPSLESSSEILSTEDQPLSNDLKEQAALLVLRDNYKGFAEVDFNEKEKTFTITPIDEDFKNSIALVADGNADILSAWKEMRQELQAAYAEIAKELEGEYTFNLVNPSEANSVVLSIIDGEIVYDVAKQ</sequence>
<dbReference type="OrthoDB" id="2292060at2"/>
<dbReference type="AlphaFoldDB" id="A0A1G7PX22"/>
<reference evidence="3 4" key="1">
    <citation type="submission" date="2016-10" db="EMBL/GenBank/DDBJ databases">
        <authorList>
            <person name="de Groot N.N."/>
        </authorList>
    </citation>
    <scope>NUCLEOTIDE SEQUENCE [LARGE SCALE GENOMIC DNA]</scope>
    <source>
        <strain evidence="3 4">ATCC BAA-466</strain>
    </source>
</reference>
<accession>A0A1G7PX22</accession>
<organism evidence="3 4">
    <name type="scientific">Facklamia miroungae</name>
    <dbReference type="NCBI Taxonomy" id="120956"/>
    <lineage>
        <taxon>Bacteria</taxon>
        <taxon>Bacillati</taxon>
        <taxon>Bacillota</taxon>
        <taxon>Bacilli</taxon>
        <taxon>Lactobacillales</taxon>
        <taxon>Aerococcaceae</taxon>
        <taxon>Facklamia</taxon>
    </lineage>
</organism>
<feature type="region of interest" description="Disordered" evidence="1">
    <location>
        <begin position="57"/>
        <end position="77"/>
    </location>
</feature>
<dbReference type="Proteomes" id="UP000199708">
    <property type="component" value="Unassembled WGS sequence"/>
</dbReference>
<keyword evidence="2" id="KW-0472">Membrane</keyword>
<keyword evidence="2" id="KW-0812">Transmembrane</keyword>
<evidence type="ECO:0000313" key="4">
    <source>
        <dbReference type="Proteomes" id="UP000199708"/>
    </source>
</evidence>
<evidence type="ECO:0000313" key="3">
    <source>
        <dbReference type="EMBL" id="SDF89930.1"/>
    </source>
</evidence>
<evidence type="ECO:0000256" key="1">
    <source>
        <dbReference type="SAM" id="MobiDB-lite"/>
    </source>
</evidence>
<evidence type="ECO:0000256" key="2">
    <source>
        <dbReference type="SAM" id="Phobius"/>
    </source>
</evidence>
<keyword evidence="2" id="KW-1133">Transmembrane helix</keyword>
<dbReference type="EMBL" id="FNCK01000001">
    <property type="protein sequence ID" value="SDF89930.1"/>
    <property type="molecule type" value="Genomic_DNA"/>
</dbReference>
<protein>
    <submittedName>
        <fullName evidence="3">Uncharacterized protein</fullName>
    </submittedName>
</protein>
<gene>
    <name evidence="3" type="ORF">SAMN05421791_101379</name>
</gene>
<keyword evidence="4" id="KW-1185">Reference proteome</keyword>
<feature type="transmembrane region" description="Helical" evidence="2">
    <location>
        <begin position="12"/>
        <end position="35"/>
    </location>
</feature>